<dbReference type="GO" id="GO:0035438">
    <property type="term" value="F:cyclic-di-GMP binding"/>
    <property type="evidence" value="ECO:0007669"/>
    <property type="project" value="InterPro"/>
</dbReference>
<dbReference type="InterPro" id="IPR009875">
    <property type="entry name" value="PilZ_domain"/>
</dbReference>
<sequence length="198" mass="22717">MENMSEFNDRRNFFRINDIVYIDVTELNHEDATEATSAIKNPPSDDNHSQEKQQLSTIQASLTHLIEQINHTDRQVARALRLLDDKISIVSNSIQRQQNNMDTRKMVESNLSGGGIAFLTAHQYAHKATLDLRIELQPSGTIIHTIANVVACDKHDDSPANTPYYLRLVFTHMSEYDRNFLVKHILSRQAEMLRTTEK</sequence>
<evidence type="ECO:0000256" key="1">
    <source>
        <dbReference type="SAM" id="MobiDB-lite"/>
    </source>
</evidence>
<gene>
    <name evidence="3" type="ORF">LCGC14_0519730</name>
</gene>
<accession>A0A0F9UK93</accession>
<evidence type="ECO:0000313" key="3">
    <source>
        <dbReference type="EMBL" id="KKN61641.1"/>
    </source>
</evidence>
<dbReference type="EMBL" id="LAZR01000651">
    <property type="protein sequence ID" value="KKN61641.1"/>
    <property type="molecule type" value="Genomic_DNA"/>
</dbReference>
<protein>
    <recommendedName>
        <fullName evidence="2">PilZ domain-containing protein</fullName>
    </recommendedName>
</protein>
<name>A0A0F9UK93_9ZZZZ</name>
<proteinExistence type="predicted"/>
<feature type="region of interest" description="Disordered" evidence="1">
    <location>
        <begin position="33"/>
        <end position="52"/>
    </location>
</feature>
<organism evidence="3">
    <name type="scientific">marine sediment metagenome</name>
    <dbReference type="NCBI Taxonomy" id="412755"/>
    <lineage>
        <taxon>unclassified sequences</taxon>
        <taxon>metagenomes</taxon>
        <taxon>ecological metagenomes</taxon>
    </lineage>
</organism>
<comment type="caution">
    <text evidence="3">The sequence shown here is derived from an EMBL/GenBank/DDBJ whole genome shotgun (WGS) entry which is preliminary data.</text>
</comment>
<evidence type="ECO:0000259" key="2">
    <source>
        <dbReference type="Pfam" id="PF07238"/>
    </source>
</evidence>
<reference evidence="3" key="1">
    <citation type="journal article" date="2015" name="Nature">
        <title>Complex archaea that bridge the gap between prokaryotes and eukaryotes.</title>
        <authorList>
            <person name="Spang A."/>
            <person name="Saw J.H."/>
            <person name="Jorgensen S.L."/>
            <person name="Zaremba-Niedzwiedzka K."/>
            <person name="Martijn J."/>
            <person name="Lind A.E."/>
            <person name="van Eijk R."/>
            <person name="Schleper C."/>
            <person name="Guy L."/>
            <person name="Ettema T.J."/>
        </authorList>
    </citation>
    <scope>NUCLEOTIDE SEQUENCE</scope>
</reference>
<dbReference type="Pfam" id="PF07238">
    <property type="entry name" value="PilZ"/>
    <property type="match status" value="1"/>
</dbReference>
<dbReference type="AlphaFoldDB" id="A0A0F9UK93"/>
<feature type="domain" description="PilZ" evidence="2">
    <location>
        <begin position="103"/>
        <end position="185"/>
    </location>
</feature>